<keyword evidence="4" id="KW-1185">Reference proteome</keyword>
<dbReference type="GO" id="GO:0007346">
    <property type="term" value="P:regulation of mitotic cell cycle"/>
    <property type="evidence" value="ECO:0007669"/>
    <property type="project" value="TreeGrafter"/>
</dbReference>
<dbReference type="GO" id="GO:0005634">
    <property type="term" value="C:nucleus"/>
    <property type="evidence" value="ECO:0007669"/>
    <property type="project" value="TreeGrafter"/>
</dbReference>
<accession>A0A833VPD2</accession>
<comment type="similarity">
    <text evidence="1">Belongs to the SAPAP family.</text>
</comment>
<feature type="compositionally biased region" description="Basic and acidic residues" evidence="2">
    <location>
        <begin position="805"/>
        <end position="816"/>
    </location>
</feature>
<evidence type="ECO:0000313" key="3">
    <source>
        <dbReference type="EMBL" id="KAF3426881.1"/>
    </source>
</evidence>
<proteinExistence type="inferred from homology"/>
<protein>
    <recommendedName>
        <fullName evidence="5">Disks large-associated protein 5</fullName>
    </recommendedName>
</protein>
<feature type="region of interest" description="Disordered" evidence="2">
    <location>
        <begin position="849"/>
        <end position="918"/>
    </location>
</feature>
<feature type="compositionally biased region" description="Polar residues" evidence="2">
    <location>
        <begin position="774"/>
        <end position="788"/>
    </location>
</feature>
<feature type="region of interest" description="Disordered" evidence="2">
    <location>
        <begin position="761"/>
        <end position="823"/>
    </location>
</feature>
<feature type="compositionally biased region" description="Polar residues" evidence="2">
    <location>
        <begin position="1"/>
        <end position="11"/>
    </location>
</feature>
<dbReference type="Proteomes" id="UP000655588">
    <property type="component" value="Unassembled WGS sequence"/>
</dbReference>
<feature type="compositionally biased region" description="Low complexity" evidence="2">
    <location>
        <begin position="270"/>
        <end position="281"/>
    </location>
</feature>
<evidence type="ECO:0000256" key="2">
    <source>
        <dbReference type="SAM" id="MobiDB-lite"/>
    </source>
</evidence>
<dbReference type="Pfam" id="PF03359">
    <property type="entry name" value="GKAP"/>
    <property type="match status" value="1"/>
</dbReference>
<organism evidence="3 4">
    <name type="scientific">Frieseomelitta varia</name>
    <dbReference type="NCBI Taxonomy" id="561572"/>
    <lineage>
        <taxon>Eukaryota</taxon>
        <taxon>Metazoa</taxon>
        <taxon>Ecdysozoa</taxon>
        <taxon>Arthropoda</taxon>
        <taxon>Hexapoda</taxon>
        <taxon>Insecta</taxon>
        <taxon>Pterygota</taxon>
        <taxon>Neoptera</taxon>
        <taxon>Endopterygota</taxon>
        <taxon>Hymenoptera</taxon>
        <taxon>Apocrita</taxon>
        <taxon>Aculeata</taxon>
        <taxon>Apoidea</taxon>
        <taxon>Anthophila</taxon>
        <taxon>Apidae</taxon>
        <taxon>Frieseomelitta</taxon>
    </lineage>
</organism>
<dbReference type="AlphaFoldDB" id="A0A833VPD2"/>
<dbReference type="GO" id="GO:0008017">
    <property type="term" value="F:microtubule binding"/>
    <property type="evidence" value="ECO:0007669"/>
    <property type="project" value="TreeGrafter"/>
</dbReference>
<feature type="compositionally biased region" description="Basic and acidic residues" evidence="2">
    <location>
        <begin position="665"/>
        <end position="678"/>
    </location>
</feature>
<evidence type="ECO:0000313" key="4">
    <source>
        <dbReference type="Proteomes" id="UP000655588"/>
    </source>
</evidence>
<dbReference type="GO" id="GO:0023052">
    <property type="term" value="P:signaling"/>
    <property type="evidence" value="ECO:0007669"/>
    <property type="project" value="InterPro"/>
</dbReference>
<feature type="region of interest" description="Disordered" evidence="2">
    <location>
        <begin position="1"/>
        <end position="27"/>
    </location>
</feature>
<dbReference type="GO" id="GO:0031616">
    <property type="term" value="C:spindle pole centrosome"/>
    <property type="evidence" value="ECO:0007669"/>
    <property type="project" value="TreeGrafter"/>
</dbReference>
<name>A0A833VPD2_9HYME</name>
<dbReference type="EMBL" id="WNWW01000285">
    <property type="protein sequence ID" value="KAF3426881.1"/>
    <property type="molecule type" value="Genomic_DNA"/>
</dbReference>
<feature type="region of interest" description="Disordered" evidence="2">
    <location>
        <begin position="665"/>
        <end position="687"/>
    </location>
</feature>
<evidence type="ECO:0000256" key="1">
    <source>
        <dbReference type="ARBA" id="ARBA00008839"/>
    </source>
</evidence>
<feature type="region of interest" description="Disordered" evidence="2">
    <location>
        <begin position="248"/>
        <end position="304"/>
    </location>
</feature>
<dbReference type="PANTHER" id="PTHR12353:SF1">
    <property type="entry name" value="DISKS LARGE-ASSOCIATED PROTEIN 5"/>
    <property type="match status" value="1"/>
</dbReference>
<dbReference type="GO" id="GO:0051382">
    <property type="term" value="P:kinetochore assembly"/>
    <property type="evidence" value="ECO:0007669"/>
    <property type="project" value="TreeGrafter"/>
</dbReference>
<evidence type="ECO:0008006" key="5">
    <source>
        <dbReference type="Google" id="ProtNLM"/>
    </source>
</evidence>
<dbReference type="GO" id="GO:0051642">
    <property type="term" value="P:centrosome localization"/>
    <property type="evidence" value="ECO:0007669"/>
    <property type="project" value="TreeGrafter"/>
</dbReference>
<dbReference type="GO" id="GO:0007052">
    <property type="term" value="P:mitotic spindle organization"/>
    <property type="evidence" value="ECO:0007669"/>
    <property type="project" value="TreeGrafter"/>
</dbReference>
<reference evidence="3" key="1">
    <citation type="submission" date="2019-11" db="EMBL/GenBank/DDBJ databases">
        <title>The nuclear and mitochondrial genomes of Frieseomelitta varia - a highly eusocial stingless bee (Meliponini) with a permanently sterile worker caste.</title>
        <authorList>
            <person name="Freitas F.C.P."/>
            <person name="Lourenco A.P."/>
            <person name="Nunes F.M.F."/>
            <person name="Paschoal A.R."/>
            <person name="Abreu F.C.P."/>
            <person name="Barbin F.O."/>
            <person name="Bataglia L."/>
            <person name="Cardoso-Junior C.A.M."/>
            <person name="Cervoni M.S."/>
            <person name="Silva S.R."/>
            <person name="Dalarmi F."/>
            <person name="Del Lama M.A."/>
            <person name="Depintor T.S."/>
            <person name="Ferreira K.M."/>
            <person name="Goria P.S."/>
            <person name="Jaskot M.C."/>
            <person name="Lago D.C."/>
            <person name="Luna-Lucena D."/>
            <person name="Moda L.M."/>
            <person name="Nascimento L."/>
            <person name="Pedrino M."/>
            <person name="Rabico F.O."/>
            <person name="Sanches F.C."/>
            <person name="Santos D.E."/>
            <person name="Santos C.G."/>
            <person name="Vieira J."/>
            <person name="Lopes T.F."/>
            <person name="Barchuk A.R."/>
            <person name="Hartfelder K."/>
            <person name="Simoes Z.L.P."/>
            <person name="Bitondi M.M.G."/>
            <person name="Pinheiro D.G."/>
        </authorList>
    </citation>
    <scope>NUCLEOTIDE SEQUENCE</scope>
    <source>
        <strain evidence="3">USP_RPSP 00005682</strain>
        <tissue evidence="3">Whole individual</tissue>
    </source>
</reference>
<sequence>MHQQKYKTFNTESREKSRVTRAKEYTESCKSHRTRAFNDNRNLSNSTINTQDAQIDPVVQDRLARLKKWRVERDKRKKVEQRKKKQPFVVGVVHHKIYSPNNYTATKSTVASNIPSKPVVRKISKATEKRLMYKASQKNLSAKNANKNSDELNNDQKKKSFAPEGHIFKAPAGLPNIPLFGRVVIQSMSPDSVQQFLRSPLKMTRSRSSTIKNNSTEIIKKKNCSPVTKTSDNSIESRSIKLLFKDTETTNSVSSNSSNDNETITKDTLSSSDNNKSMSNSPCEPAFFSPHIVSSRGKSNARKEQQLKKGLIRHSLGDDIPTKDTVMRNLNISVEEEEHTAQYFHFLLSKEINRLNELCEKWIEIKKQSNTTEDGQYEINQAIGQTNLLINKKFERFRGLVNDCETGKGKMLVTCKDLQGFWDMMYMEIENCNLRFEKLEKLRAQGWKEEELFIDKPVTKRKVSKKKVVPTKSSSVRAFLAEKKRKMKNDNDMKELNLIKFNSNRSINGKCDNKSPNIKQNKIKSRSLNCNENKFVKNNRFSLLQKIQLSETSKKTRSPLTLIKISQMCKTPKIQLDNSISYINSNKTPGKSILKQQKNSSETECVKSTNKINFNDHVILNEVSVDEETQTKMDLNLLSTIDNFDFDNTDEVKINVEKKLDFDDNSYKESEDDKKSPENKNSSNENIFKTSIQIQKSIPLQEIKQNSNKSLRRITRQNAIDEVESTLDQTSPLNTSTSISLKKNIDDIDLNILNDKLQKQSISSTEGTDEQNETTRILRNRTIISTDTPRLKRRSSRKMSVNVQETEHKETETPIDKRKRRSRFKLNTNERNDIELLCRNCDDISLDKSKDKRKSTKKKEYSDGTNKPSLPLTPHVKRSKSRSRSNGTRMEISPLEIEEKPLQRVTRRSQNKKLLSPI</sequence>
<feature type="compositionally biased region" description="Low complexity" evidence="2">
    <location>
        <begin position="249"/>
        <end position="262"/>
    </location>
</feature>
<comment type="caution">
    <text evidence="3">The sequence shown here is derived from an EMBL/GenBank/DDBJ whole genome shotgun (WGS) entry which is preliminary data.</text>
</comment>
<feature type="compositionally biased region" description="Basic and acidic residues" evidence="2">
    <location>
        <begin position="12"/>
        <end position="27"/>
    </location>
</feature>
<dbReference type="GO" id="GO:0005737">
    <property type="term" value="C:cytoplasm"/>
    <property type="evidence" value="ECO:0007669"/>
    <property type="project" value="TreeGrafter"/>
</dbReference>
<dbReference type="PANTHER" id="PTHR12353">
    <property type="entry name" value="DISKS LARGE-ASSOCIATED PROTEIN DAP SAP90/PSD-95-ASSOCIATED PROTEIN"/>
    <property type="match status" value="1"/>
</dbReference>
<dbReference type="InterPro" id="IPR005026">
    <property type="entry name" value="SAPAP"/>
</dbReference>
<gene>
    <name evidence="3" type="ORF">E2986_05251</name>
</gene>
<dbReference type="GO" id="GO:0007059">
    <property type="term" value="P:chromosome segregation"/>
    <property type="evidence" value="ECO:0007669"/>
    <property type="project" value="TreeGrafter"/>
</dbReference>